<keyword evidence="3" id="KW-1185">Reference proteome</keyword>
<dbReference type="InterPro" id="IPR025272">
    <property type="entry name" value="SocA_Panacea"/>
</dbReference>
<name>A0A366JG71_CYTFI</name>
<sequence length="158" mass="18369">MSGIAKAIDVANFLLFLKEHDPRGLEISNLKLQKLLYYSQGYNLALKGNPLFDEPIEAWKYGPVVREVYHKFKIYGDLDIKCTVDWPEITLEEEQMKIIGQVWSRLGEISAGTLVDMTHSETPWLNAWYFSQDKEISRESILKYFKKNLPQELLALSR</sequence>
<proteinExistence type="predicted"/>
<dbReference type="Pfam" id="PF13274">
    <property type="entry name" value="SocA_Panacea"/>
    <property type="match status" value="1"/>
</dbReference>
<dbReference type="RefSeq" id="WP_113885753.1">
    <property type="nucleotide sequence ID" value="NZ_QNSF01000036.1"/>
</dbReference>
<organism evidence="2 3">
    <name type="scientific">Cytobacillus firmus</name>
    <name type="common">Bacillus firmus</name>
    <dbReference type="NCBI Taxonomy" id="1399"/>
    <lineage>
        <taxon>Bacteria</taxon>
        <taxon>Bacillati</taxon>
        <taxon>Bacillota</taxon>
        <taxon>Bacilli</taxon>
        <taxon>Bacillales</taxon>
        <taxon>Bacillaceae</taxon>
        <taxon>Cytobacillus</taxon>
    </lineage>
</organism>
<dbReference type="Proteomes" id="UP000252731">
    <property type="component" value="Unassembled WGS sequence"/>
</dbReference>
<dbReference type="EMBL" id="QNSF01000036">
    <property type="protein sequence ID" value="RBP85976.1"/>
    <property type="molecule type" value="Genomic_DNA"/>
</dbReference>
<dbReference type="OrthoDB" id="9799173at2"/>
<reference evidence="2 3" key="1">
    <citation type="submission" date="2018-06" db="EMBL/GenBank/DDBJ databases">
        <title>Freshwater and sediment microbial communities from various areas in North America, analyzing microbe dynamics in response to fracking.</title>
        <authorList>
            <person name="Lamendella R."/>
        </authorList>
    </citation>
    <scope>NUCLEOTIDE SEQUENCE [LARGE SCALE GENOMIC DNA]</scope>
    <source>
        <strain evidence="2 3">14_TX</strain>
    </source>
</reference>
<accession>A0A366JG71</accession>
<comment type="caution">
    <text evidence="2">The sequence shown here is derived from an EMBL/GenBank/DDBJ whole genome shotgun (WGS) entry which is preliminary data.</text>
</comment>
<evidence type="ECO:0000259" key="1">
    <source>
        <dbReference type="Pfam" id="PF13274"/>
    </source>
</evidence>
<evidence type="ECO:0000313" key="2">
    <source>
        <dbReference type="EMBL" id="RBP85976.1"/>
    </source>
</evidence>
<gene>
    <name evidence="2" type="ORF">DFO70_1368</name>
</gene>
<dbReference type="AlphaFoldDB" id="A0A366JG71"/>
<feature type="domain" description="Antitoxin SocA-like Panacea" evidence="1">
    <location>
        <begin position="32"/>
        <end position="124"/>
    </location>
</feature>
<evidence type="ECO:0000313" key="3">
    <source>
        <dbReference type="Proteomes" id="UP000252731"/>
    </source>
</evidence>
<protein>
    <submittedName>
        <fullName evidence="2">Putative phage-associated protein</fullName>
    </submittedName>
</protein>